<evidence type="ECO:0000313" key="1">
    <source>
        <dbReference type="EMBL" id="CAA3016272.1"/>
    </source>
</evidence>
<accession>A0A8S0UF72</accession>
<name>A0A8S0UF72_OLEEU</name>
<keyword evidence="2" id="KW-1185">Reference proteome</keyword>
<gene>
    <name evidence="1" type="ORF">OLEA9_A104226</name>
</gene>
<evidence type="ECO:0000313" key="2">
    <source>
        <dbReference type="Proteomes" id="UP000594638"/>
    </source>
</evidence>
<protein>
    <submittedName>
        <fullName evidence="1">Uncharacterized protein</fullName>
    </submittedName>
</protein>
<proteinExistence type="predicted"/>
<organism evidence="1 2">
    <name type="scientific">Olea europaea subsp. europaea</name>
    <dbReference type="NCBI Taxonomy" id="158383"/>
    <lineage>
        <taxon>Eukaryota</taxon>
        <taxon>Viridiplantae</taxon>
        <taxon>Streptophyta</taxon>
        <taxon>Embryophyta</taxon>
        <taxon>Tracheophyta</taxon>
        <taxon>Spermatophyta</taxon>
        <taxon>Magnoliopsida</taxon>
        <taxon>eudicotyledons</taxon>
        <taxon>Gunneridae</taxon>
        <taxon>Pentapetalae</taxon>
        <taxon>asterids</taxon>
        <taxon>lamiids</taxon>
        <taxon>Lamiales</taxon>
        <taxon>Oleaceae</taxon>
        <taxon>Oleeae</taxon>
        <taxon>Olea</taxon>
    </lineage>
</organism>
<dbReference type="EMBL" id="CACTIH010007603">
    <property type="protein sequence ID" value="CAA3016272.1"/>
    <property type="molecule type" value="Genomic_DNA"/>
</dbReference>
<feature type="non-terminal residue" evidence="1">
    <location>
        <position position="66"/>
    </location>
</feature>
<reference evidence="1 2" key="1">
    <citation type="submission" date="2019-12" db="EMBL/GenBank/DDBJ databases">
        <authorList>
            <person name="Alioto T."/>
            <person name="Alioto T."/>
            <person name="Gomez Garrido J."/>
        </authorList>
    </citation>
    <scope>NUCLEOTIDE SEQUENCE [LARGE SCALE GENOMIC DNA]</scope>
</reference>
<dbReference type="AlphaFoldDB" id="A0A8S0UF72"/>
<sequence length="66" mass="7277">MDTLQTTNYINLNLEVEPSRSWPTMHLQMGGSGVPGLNISPDQIRQLIALLQCQNPTPPSSNSENQ</sequence>
<dbReference type="Proteomes" id="UP000594638">
    <property type="component" value="Unassembled WGS sequence"/>
</dbReference>
<comment type="caution">
    <text evidence="1">The sequence shown here is derived from an EMBL/GenBank/DDBJ whole genome shotgun (WGS) entry which is preliminary data.</text>
</comment>
<dbReference type="Gramene" id="OE9A104226T1">
    <property type="protein sequence ID" value="OE9A104226C1"/>
    <property type="gene ID" value="OE9A104226"/>
</dbReference>